<dbReference type="EMBL" id="LWRY01000019">
    <property type="protein sequence ID" value="OCX75275.1"/>
    <property type="molecule type" value="Genomic_DNA"/>
</dbReference>
<comment type="caution">
    <text evidence="3">The sequence shown here is derived from an EMBL/GenBank/DDBJ whole genome shotgun (WGS) entry which is preliminary data.</text>
</comment>
<dbReference type="InterPro" id="IPR017832">
    <property type="entry name" value="Glyco_trans_2_hopen-assoc_HpnB"/>
</dbReference>
<keyword evidence="3" id="KW-0808">Transferase</keyword>
<keyword evidence="1" id="KW-1133">Transmembrane helix</keyword>
<keyword evidence="1" id="KW-0472">Membrane</keyword>
<evidence type="ECO:0000259" key="2">
    <source>
        <dbReference type="Pfam" id="PF00535"/>
    </source>
</evidence>
<dbReference type="Pfam" id="PF00535">
    <property type="entry name" value="Glycos_transf_2"/>
    <property type="match status" value="1"/>
</dbReference>
<dbReference type="CDD" id="cd06423">
    <property type="entry name" value="CESA_like"/>
    <property type="match status" value="1"/>
</dbReference>
<evidence type="ECO:0000313" key="4">
    <source>
        <dbReference type="Proteomes" id="UP000095008"/>
    </source>
</evidence>
<feature type="transmembrane region" description="Helical" evidence="1">
    <location>
        <begin position="185"/>
        <end position="204"/>
    </location>
</feature>
<sequence length="396" mass="44057">MFWFLDALAALDLLAWLVLFFARGFFWRADQRLPALSAEFLKAAETNTAGLPAVTAIVPARNEAEGIGPCVTALLRQNYPGELRVIVVDDQSEDGTAQRAKIAAEKAGASDRLQVLSGTTLPEAWAGKVWAMHQGALAAEDVSLLWFTDADIVHGPDVLTRLVALQQRGNRALVSLMVMLSCHSFWERLLIPPFIFFFQMLYPFPWVNDPRRKLAGAAGGCMLLRRDLLMQAGGFAAMRGALIDDCTLAALLKTQGPIWLGLGTESYSLRDYRFLGEIWRMVTRSAYVQLEFSPWRLLTATVAMLFLYAVPLILLIAGCWEQQWLGLILSALTLALMFRAYLPSVRLYAQNGLWVLTLPLAALLYTLMTLDSARRHYLGKGGAWKGRHYDQSGEKS</sequence>
<keyword evidence="4" id="KW-1185">Reference proteome</keyword>
<feature type="transmembrane region" description="Helical" evidence="1">
    <location>
        <begin position="324"/>
        <end position="342"/>
    </location>
</feature>
<evidence type="ECO:0000256" key="1">
    <source>
        <dbReference type="SAM" id="Phobius"/>
    </source>
</evidence>
<proteinExistence type="predicted"/>
<feature type="transmembrane region" description="Helical" evidence="1">
    <location>
        <begin position="348"/>
        <end position="370"/>
    </location>
</feature>
<dbReference type="Gene3D" id="3.90.550.10">
    <property type="entry name" value="Spore Coat Polysaccharide Biosynthesis Protein SpsA, Chain A"/>
    <property type="match status" value="1"/>
</dbReference>
<feature type="domain" description="Glycosyltransferase 2-like" evidence="2">
    <location>
        <begin position="56"/>
        <end position="230"/>
    </location>
</feature>
<dbReference type="Proteomes" id="UP000095008">
    <property type="component" value="Unassembled WGS sequence"/>
</dbReference>
<protein>
    <submittedName>
        <fullName evidence="3">Glycosyl transferase family 2</fullName>
    </submittedName>
</protein>
<dbReference type="PANTHER" id="PTHR43646:SF3">
    <property type="entry name" value="SLR1566 PROTEIN"/>
    <property type="match status" value="1"/>
</dbReference>
<dbReference type="AlphaFoldDB" id="A0A1C2JKH4"/>
<evidence type="ECO:0000313" key="3">
    <source>
        <dbReference type="EMBL" id="OCX75275.1"/>
    </source>
</evidence>
<keyword evidence="1" id="KW-0812">Transmembrane</keyword>
<dbReference type="OrthoDB" id="9806525at2"/>
<dbReference type="PANTHER" id="PTHR43646">
    <property type="entry name" value="GLYCOSYLTRANSFERASE"/>
    <property type="match status" value="1"/>
</dbReference>
<feature type="transmembrane region" description="Helical" evidence="1">
    <location>
        <begin position="297"/>
        <end position="317"/>
    </location>
</feature>
<dbReference type="InterPro" id="IPR029044">
    <property type="entry name" value="Nucleotide-diphossugar_trans"/>
</dbReference>
<dbReference type="GO" id="GO:0016740">
    <property type="term" value="F:transferase activity"/>
    <property type="evidence" value="ECO:0007669"/>
    <property type="project" value="UniProtKB-KW"/>
</dbReference>
<accession>A0A1C2JKH4</accession>
<dbReference type="NCBIfam" id="TIGR03469">
    <property type="entry name" value="HpnB"/>
    <property type="match status" value="1"/>
</dbReference>
<dbReference type="RefSeq" id="WP_024893380.1">
    <property type="nucleotide sequence ID" value="NZ_LWRY01000019.1"/>
</dbReference>
<name>A0A1C2JKH4_ACITH</name>
<organism evidence="3 4">
    <name type="scientific">Acidithiobacillus thiooxidans</name>
    <name type="common">Thiobacillus thiooxidans</name>
    <dbReference type="NCBI Taxonomy" id="930"/>
    <lineage>
        <taxon>Bacteria</taxon>
        <taxon>Pseudomonadati</taxon>
        <taxon>Pseudomonadota</taxon>
        <taxon>Acidithiobacillia</taxon>
        <taxon>Acidithiobacillales</taxon>
        <taxon>Acidithiobacillaceae</taxon>
        <taxon>Acidithiobacillus</taxon>
    </lineage>
</organism>
<reference evidence="3" key="1">
    <citation type="journal article" date="2016" name="Int. J. Mol. Sci.">
        <title>Comparative genomics of the extreme acidophile Acidithiobacillus thiooxidans reveals intraspecific divergence and niche adaptation.</title>
        <authorList>
            <person name="Zhang X."/>
            <person name="Feng X."/>
            <person name="Tao J."/>
            <person name="Ma L."/>
            <person name="Xiao Y."/>
            <person name="Liang Y."/>
            <person name="Liu X."/>
            <person name="Yin H."/>
        </authorList>
    </citation>
    <scope>NUCLEOTIDE SEQUENCE [LARGE SCALE GENOMIC DNA]</scope>
    <source>
        <strain evidence="3">DXS-W</strain>
    </source>
</reference>
<gene>
    <name evidence="3" type="ORF">A6M23_03365</name>
</gene>
<dbReference type="SUPFAM" id="SSF53448">
    <property type="entry name" value="Nucleotide-diphospho-sugar transferases"/>
    <property type="match status" value="1"/>
</dbReference>
<dbReference type="InterPro" id="IPR001173">
    <property type="entry name" value="Glyco_trans_2-like"/>
</dbReference>
<feature type="transmembrane region" description="Helical" evidence="1">
    <location>
        <begin position="6"/>
        <end position="26"/>
    </location>
</feature>